<reference evidence="2 3" key="1">
    <citation type="journal article" date="2019" name="Int. J. Syst. Evol. Microbiol.">
        <title>The Global Catalogue of Microorganisms (GCM) 10K type strain sequencing project: providing services to taxonomists for standard genome sequencing and annotation.</title>
        <authorList>
            <consortium name="The Broad Institute Genomics Platform"/>
            <consortium name="The Broad Institute Genome Sequencing Center for Infectious Disease"/>
            <person name="Wu L."/>
            <person name="Ma J."/>
        </authorList>
    </citation>
    <scope>NUCLEOTIDE SEQUENCE [LARGE SCALE GENOMIC DNA]</scope>
    <source>
        <strain evidence="2 3">JCM 12762</strain>
    </source>
</reference>
<comment type="caution">
    <text evidence="2">The sequence shown here is derived from an EMBL/GenBank/DDBJ whole genome shotgun (WGS) entry which is preliminary data.</text>
</comment>
<name>A0ABN1VUK2_9MICO</name>
<evidence type="ECO:0000313" key="3">
    <source>
        <dbReference type="Proteomes" id="UP001500943"/>
    </source>
</evidence>
<proteinExistence type="predicted"/>
<sequence length="61" mass="6177">MIVDISGESVDEVPVGSEVEHPASATNAPAAMAAVAIRAPLPCLYPRMVFVSEDVGPSGPA</sequence>
<dbReference type="Proteomes" id="UP001500943">
    <property type="component" value="Unassembled WGS sequence"/>
</dbReference>
<accession>A0ABN1VUK2</accession>
<evidence type="ECO:0000313" key="2">
    <source>
        <dbReference type="EMBL" id="GAA1223728.1"/>
    </source>
</evidence>
<gene>
    <name evidence="2" type="ORF">GCM10009655_23490</name>
</gene>
<evidence type="ECO:0000256" key="1">
    <source>
        <dbReference type="SAM" id="MobiDB-lite"/>
    </source>
</evidence>
<keyword evidence="3" id="KW-1185">Reference proteome</keyword>
<protein>
    <submittedName>
        <fullName evidence="2">Uncharacterized protein</fullName>
    </submittedName>
</protein>
<organism evidence="2 3">
    <name type="scientific">Rhodoglobus aureus</name>
    <dbReference type="NCBI Taxonomy" id="191497"/>
    <lineage>
        <taxon>Bacteria</taxon>
        <taxon>Bacillati</taxon>
        <taxon>Actinomycetota</taxon>
        <taxon>Actinomycetes</taxon>
        <taxon>Micrococcales</taxon>
        <taxon>Microbacteriaceae</taxon>
        <taxon>Rhodoglobus</taxon>
    </lineage>
</organism>
<dbReference type="EMBL" id="BAAAKW010000053">
    <property type="protein sequence ID" value="GAA1223728.1"/>
    <property type="molecule type" value="Genomic_DNA"/>
</dbReference>
<feature type="region of interest" description="Disordered" evidence="1">
    <location>
        <begin position="1"/>
        <end position="20"/>
    </location>
</feature>